<evidence type="ECO:0000259" key="1">
    <source>
        <dbReference type="Pfam" id="PF09922"/>
    </source>
</evidence>
<organism evidence="2 3">
    <name type="scientific">Alteromonas australica</name>
    <dbReference type="NCBI Taxonomy" id="589873"/>
    <lineage>
        <taxon>Bacteria</taxon>
        <taxon>Pseudomonadati</taxon>
        <taxon>Pseudomonadota</taxon>
        <taxon>Gammaproteobacteria</taxon>
        <taxon>Alteromonadales</taxon>
        <taxon>Alteromonadaceae</taxon>
        <taxon>Alteromonas/Salinimonas group</taxon>
        <taxon>Alteromonas</taxon>
    </lineage>
</organism>
<dbReference type="AlphaFoldDB" id="A0A075P2X0"/>
<proteinExistence type="predicted"/>
<reference evidence="2 3" key="1">
    <citation type="submission" date="2014-06" db="EMBL/GenBank/DDBJ databases">
        <title>Genomes of Alteromonas australica, a world apart.</title>
        <authorList>
            <person name="Gonzaga A."/>
            <person name="Lopez-Perez M."/>
            <person name="Rodriguez-Valera F."/>
        </authorList>
    </citation>
    <scope>NUCLEOTIDE SEQUENCE [LARGE SCALE GENOMIC DNA]</scope>
    <source>
        <strain evidence="2 3">H 17</strain>
    </source>
</reference>
<dbReference type="EMBL" id="CP008849">
    <property type="protein sequence ID" value="AIF99310.1"/>
    <property type="molecule type" value="Genomic_DNA"/>
</dbReference>
<feature type="domain" description="Cell wall-active antibiotics response LiaF-like C-terminal" evidence="1">
    <location>
        <begin position="101"/>
        <end position="164"/>
    </location>
</feature>
<keyword evidence="3" id="KW-1185">Reference proteome</keyword>
<sequence>MTVKLEDRPIEQVREEVIDKLIYHYSHGVISAEAFERRLDAAMASLSHQEIVDLASDLTMNVDDQFNNRKQQQFSINYASSNIPETETMINVLGGSNRTGMWEVPKEIKVLCLMGGADIDFSDAIFTSSNVTIKALCVMGGIDIKVPENVNVVTKAFCFMGGLDNKAPSIANRQAPTITIEGFVMMGGVDVGLKRTIKEKFVAFANQMKSAFSSNQR</sequence>
<dbReference type="KEGG" id="aal:EP13_11800"/>
<gene>
    <name evidence="2" type="ORF">EP13_11800</name>
</gene>
<accession>A0A075P2X0</accession>
<dbReference type="GeneID" id="78255585"/>
<dbReference type="Proteomes" id="UP000056090">
    <property type="component" value="Chromosome"/>
</dbReference>
<dbReference type="PANTHER" id="PTHR40763:SF5">
    <property type="entry name" value="MEMBRANE PROTEIN"/>
    <property type="match status" value="1"/>
</dbReference>
<dbReference type="RefSeq" id="WP_044057411.1">
    <property type="nucleotide sequence ID" value="NZ_CBCSKJ010000003.1"/>
</dbReference>
<protein>
    <recommendedName>
        <fullName evidence="1">Cell wall-active antibiotics response LiaF-like C-terminal domain-containing protein</fullName>
    </recommendedName>
</protein>
<dbReference type="Pfam" id="PF09922">
    <property type="entry name" value="LiaF-like_C"/>
    <property type="match status" value="1"/>
</dbReference>
<name>A0A075P2X0_9ALTE</name>
<evidence type="ECO:0000313" key="3">
    <source>
        <dbReference type="Proteomes" id="UP000056090"/>
    </source>
</evidence>
<dbReference type="PANTHER" id="PTHR40763">
    <property type="entry name" value="MEMBRANE PROTEIN-RELATED"/>
    <property type="match status" value="1"/>
</dbReference>
<evidence type="ECO:0000313" key="2">
    <source>
        <dbReference type="EMBL" id="AIF99310.1"/>
    </source>
</evidence>
<dbReference type="InterPro" id="IPR024425">
    <property type="entry name" value="LiaF-like_C"/>
</dbReference>
<dbReference type="eggNOG" id="COG4758">
    <property type="taxonomic scope" value="Bacteria"/>
</dbReference>